<dbReference type="EMBL" id="BPUR01000031">
    <property type="protein sequence ID" value="GJH21760.1"/>
    <property type="molecule type" value="Genomic_DNA"/>
</dbReference>
<sequence>MPNVYKTVYHLPLQESLHMASISNVLSTCGGLACALLIDRVGRRRWAMACFIISGILFAALAFMAQAAHGP</sequence>
<organism evidence="1 2">
    <name type="scientific">Caballeronia novacaledonica</name>
    <dbReference type="NCBI Taxonomy" id="1544861"/>
    <lineage>
        <taxon>Bacteria</taxon>
        <taxon>Pseudomonadati</taxon>
        <taxon>Pseudomonadota</taxon>
        <taxon>Betaproteobacteria</taxon>
        <taxon>Burkholderiales</taxon>
        <taxon>Burkholderiaceae</taxon>
        <taxon>Caballeronia</taxon>
    </lineage>
</organism>
<comment type="caution">
    <text evidence="1">The sequence shown here is derived from an EMBL/GenBank/DDBJ whole genome shotgun (WGS) entry which is preliminary data.</text>
</comment>
<dbReference type="Proteomes" id="UP001055013">
    <property type="component" value="Unassembled WGS sequence"/>
</dbReference>
<proteinExistence type="predicted"/>
<evidence type="ECO:0000313" key="2">
    <source>
        <dbReference type="Proteomes" id="UP001055013"/>
    </source>
</evidence>
<reference evidence="1" key="1">
    <citation type="submission" date="2021-09" db="EMBL/GenBank/DDBJ databases">
        <title>Isolation and characterization of 3-chlorobenzoate degrading bacteria from soils in Shizuoka.</title>
        <authorList>
            <person name="Ifat A."/>
            <person name="Ogawa N."/>
            <person name="Kimbara K."/>
            <person name="Moriuchi R."/>
            <person name="Dohra H."/>
            <person name="Shintani M."/>
        </authorList>
    </citation>
    <scope>NUCLEOTIDE SEQUENCE</scope>
    <source>
        <strain evidence="1">19CS2-2</strain>
    </source>
</reference>
<name>A0ACB5R3V0_9BURK</name>
<evidence type="ECO:0000313" key="1">
    <source>
        <dbReference type="EMBL" id="GJH21760.1"/>
    </source>
</evidence>
<gene>
    <name evidence="1" type="ORF">CBA19CS22_34480</name>
</gene>
<keyword evidence="2" id="KW-1185">Reference proteome</keyword>
<protein>
    <submittedName>
        <fullName evidence="1">Uncharacterized protein</fullName>
    </submittedName>
</protein>
<accession>A0ACB5R3V0</accession>